<evidence type="ECO:0000313" key="1">
    <source>
        <dbReference type="EMBL" id="SET49498.1"/>
    </source>
</evidence>
<sequence length="254" mass="30315">MENRMKEYIDDFLKNNEKIAKEIKDLSKHYCISDFVKVQDTCKEYFETGKESEIKGVYGCIYQERDKYLRLDVESPERRLTEEYLEFLHNLLTDKEVTDKVFYIVAYHYLSLGKHMGFQLSAANNAPFPVENKKELFPLGKTNMKKLKDVTEGRLFSIVGYFSDSDILYYHNMYSEFGYHHHATKNFSLLAKLDEFHLIVNKYDFGYRVRDSIDLFVFRYKAIFTTDRLHMYMFREVKEKIINNLVDLSENICS</sequence>
<dbReference type="RefSeq" id="WP_092478645.1">
    <property type="nucleotide sequence ID" value="NZ_FOHN01000025.1"/>
</dbReference>
<organism evidence="1 2">
    <name type="scientific">[Clostridium] polysaccharolyticum</name>
    <dbReference type="NCBI Taxonomy" id="29364"/>
    <lineage>
        <taxon>Bacteria</taxon>
        <taxon>Bacillati</taxon>
        <taxon>Bacillota</taxon>
        <taxon>Clostridia</taxon>
        <taxon>Lachnospirales</taxon>
        <taxon>Lachnospiraceae</taxon>
    </lineage>
</organism>
<protein>
    <submittedName>
        <fullName evidence="1">Uncharacterized protein</fullName>
    </submittedName>
</protein>
<proteinExistence type="predicted"/>
<keyword evidence="2" id="KW-1185">Reference proteome</keyword>
<dbReference type="AlphaFoldDB" id="A0A1I0EWH0"/>
<gene>
    <name evidence="1" type="ORF">SAMN04487772_12527</name>
</gene>
<dbReference type="OrthoDB" id="3034884at2"/>
<reference evidence="1 2" key="1">
    <citation type="submission" date="2016-10" db="EMBL/GenBank/DDBJ databases">
        <authorList>
            <person name="de Groot N.N."/>
        </authorList>
    </citation>
    <scope>NUCLEOTIDE SEQUENCE [LARGE SCALE GENOMIC DNA]</scope>
    <source>
        <strain evidence="1 2">DSM 1801</strain>
    </source>
</reference>
<dbReference type="STRING" id="29364.SAMN04487772_12527"/>
<name>A0A1I0EWH0_9FIRM</name>
<dbReference type="Proteomes" id="UP000199800">
    <property type="component" value="Unassembled WGS sequence"/>
</dbReference>
<evidence type="ECO:0000313" key="2">
    <source>
        <dbReference type="Proteomes" id="UP000199800"/>
    </source>
</evidence>
<accession>A0A1I0EWH0</accession>
<dbReference type="EMBL" id="FOHN01000025">
    <property type="protein sequence ID" value="SET49498.1"/>
    <property type="molecule type" value="Genomic_DNA"/>
</dbReference>